<dbReference type="AlphaFoldDB" id="A0A3P8JXH2"/>
<dbReference type="Proteomes" id="UP000271626">
    <property type="component" value="Chromosome"/>
</dbReference>
<evidence type="ECO:0000313" key="2">
    <source>
        <dbReference type="Proteomes" id="UP000271626"/>
    </source>
</evidence>
<protein>
    <submittedName>
        <fullName evidence="1">Uncharacterized protein</fullName>
    </submittedName>
</protein>
<organism evidence="1 2">
    <name type="scientific">Tsukamurella paurometabola</name>
    <name type="common">Corynebacterium paurometabolum</name>
    <dbReference type="NCBI Taxonomy" id="2061"/>
    <lineage>
        <taxon>Bacteria</taxon>
        <taxon>Bacillati</taxon>
        <taxon>Actinomycetota</taxon>
        <taxon>Actinomycetes</taxon>
        <taxon>Mycobacteriales</taxon>
        <taxon>Tsukamurellaceae</taxon>
        <taxon>Tsukamurella</taxon>
    </lineage>
</organism>
<reference evidence="1 2" key="1">
    <citation type="submission" date="2018-12" db="EMBL/GenBank/DDBJ databases">
        <authorList>
            <consortium name="Pathogen Informatics"/>
        </authorList>
    </citation>
    <scope>NUCLEOTIDE SEQUENCE [LARGE SCALE GENOMIC DNA]</scope>
    <source>
        <strain evidence="1 2">NCTC10741</strain>
    </source>
</reference>
<gene>
    <name evidence="1" type="ORF">NCTC10741_01132</name>
</gene>
<evidence type="ECO:0000313" key="1">
    <source>
        <dbReference type="EMBL" id="VDR38019.1"/>
    </source>
</evidence>
<name>A0A3P8JXH2_TSUPA</name>
<dbReference type="EMBL" id="LR131273">
    <property type="protein sequence ID" value="VDR38019.1"/>
    <property type="molecule type" value="Genomic_DNA"/>
</dbReference>
<proteinExistence type="predicted"/>
<accession>A0A3P8JXH2</accession>
<sequence>MIGAAVGLAALVFVGPERFVATVRDAVVGRRPA</sequence>